<dbReference type="Gene3D" id="2.10.109.10">
    <property type="entry name" value="Umud Fragment, subunit A"/>
    <property type="match status" value="1"/>
</dbReference>
<dbReference type="InterPro" id="IPR019533">
    <property type="entry name" value="Peptidase_S26"/>
</dbReference>
<evidence type="ECO:0000313" key="4">
    <source>
        <dbReference type="Proteomes" id="UP001549110"/>
    </source>
</evidence>
<dbReference type="InterPro" id="IPR036286">
    <property type="entry name" value="LexA/Signal_pep-like_sf"/>
</dbReference>
<proteinExistence type="predicted"/>
<feature type="domain" description="Peptidase S26" evidence="2">
    <location>
        <begin position="29"/>
        <end position="169"/>
    </location>
</feature>
<evidence type="ECO:0000313" key="3">
    <source>
        <dbReference type="EMBL" id="MET3528158.1"/>
    </source>
</evidence>
<evidence type="ECO:0000259" key="2">
    <source>
        <dbReference type="Pfam" id="PF10502"/>
    </source>
</evidence>
<dbReference type="RefSeq" id="WP_354298143.1">
    <property type="nucleotide sequence ID" value="NZ_JBEPLU010000003.1"/>
</dbReference>
<protein>
    <submittedName>
        <fullName evidence="3">Conjugative transfer signal peptidase TraF</fullName>
    </submittedName>
</protein>
<dbReference type="EMBL" id="JBEPLU010000003">
    <property type="protein sequence ID" value="MET3528158.1"/>
    <property type="molecule type" value="Genomic_DNA"/>
</dbReference>
<accession>A0ABV2EM74</accession>
<keyword evidence="4" id="KW-1185">Reference proteome</keyword>
<keyword evidence="1" id="KW-0732">Signal</keyword>
<feature type="signal peptide" evidence="1">
    <location>
        <begin position="1"/>
        <end position="23"/>
    </location>
</feature>
<organism evidence="3 4">
    <name type="scientific">Phenylobacterium koreense</name>
    <dbReference type="NCBI Taxonomy" id="266125"/>
    <lineage>
        <taxon>Bacteria</taxon>
        <taxon>Pseudomonadati</taxon>
        <taxon>Pseudomonadota</taxon>
        <taxon>Alphaproteobacteria</taxon>
        <taxon>Caulobacterales</taxon>
        <taxon>Caulobacteraceae</taxon>
        <taxon>Phenylobacterium</taxon>
    </lineage>
</organism>
<sequence length="171" mass="18462">MNMQIRAVSRTAATAILFGCALAAGAAAVEARSPAIMINETTSLPKGIYLRSFTADLRRGSVVAILQPAVARPYLARLGVPADMWILKRVAALGGDAACVRGDVLSTPERQAQVLRRDRLGRALPAWRECRVLAPGELLLLGDTPTSFDSRYFGPVRNTAVAGTYRLVLRW</sequence>
<dbReference type="Pfam" id="PF10502">
    <property type="entry name" value="Peptidase_S26"/>
    <property type="match status" value="1"/>
</dbReference>
<feature type="chain" id="PRO_5046475082" evidence="1">
    <location>
        <begin position="24"/>
        <end position="171"/>
    </location>
</feature>
<reference evidence="3 4" key="1">
    <citation type="submission" date="2024-06" db="EMBL/GenBank/DDBJ databases">
        <title>Genomic Encyclopedia of Type Strains, Phase IV (KMG-IV): sequencing the most valuable type-strain genomes for metagenomic binning, comparative biology and taxonomic classification.</title>
        <authorList>
            <person name="Goeker M."/>
        </authorList>
    </citation>
    <scope>NUCLEOTIDE SEQUENCE [LARGE SCALE GENOMIC DNA]</scope>
    <source>
        <strain evidence="3 4">DSM 17809</strain>
    </source>
</reference>
<gene>
    <name evidence="3" type="ORF">ABID41_003297</name>
</gene>
<name>A0ABV2EM74_9CAUL</name>
<comment type="caution">
    <text evidence="3">The sequence shown here is derived from an EMBL/GenBank/DDBJ whole genome shotgun (WGS) entry which is preliminary data.</text>
</comment>
<evidence type="ECO:0000256" key="1">
    <source>
        <dbReference type="SAM" id="SignalP"/>
    </source>
</evidence>
<dbReference type="Proteomes" id="UP001549110">
    <property type="component" value="Unassembled WGS sequence"/>
</dbReference>
<dbReference type="SUPFAM" id="SSF51306">
    <property type="entry name" value="LexA/Signal peptidase"/>
    <property type="match status" value="1"/>
</dbReference>